<comment type="caution">
    <text evidence="1">The sequence shown here is derived from an EMBL/GenBank/DDBJ whole genome shotgun (WGS) entry which is preliminary data.</text>
</comment>
<proteinExistence type="predicted"/>
<dbReference type="EMBL" id="NEVR01000006">
    <property type="protein sequence ID" value="OZI57053.1"/>
    <property type="molecule type" value="Genomic_DNA"/>
</dbReference>
<evidence type="ECO:0000313" key="1">
    <source>
        <dbReference type="EMBL" id="OZI57053.1"/>
    </source>
</evidence>
<accession>A0ABX4ETG9</accession>
<organism evidence="1 2">
    <name type="scientific">Bordetella genomosp. 1</name>
    <dbReference type="NCBI Taxonomy" id="1395607"/>
    <lineage>
        <taxon>Bacteria</taxon>
        <taxon>Pseudomonadati</taxon>
        <taxon>Pseudomonadota</taxon>
        <taxon>Betaproteobacteria</taxon>
        <taxon>Burkholderiales</taxon>
        <taxon>Alcaligenaceae</taxon>
        <taxon>Bordetella</taxon>
    </lineage>
</organism>
<reference evidence="1 2" key="1">
    <citation type="submission" date="2017-05" db="EMBL/GenBank/DDBJ databases">
        <title>Complete and WGS of Bordetella genogroups.</title>
        <authorList>
            <person name="Spilker T."/>
            <person name="Lipuma J."/>
        </authorList>
    </citation>
    <scope>NUCLEOTIDE SEQUENCE [LARGE SCALE GENOMIC DNA]</scope>
    <source>
        <strain evidence="1 2">AU9795</strain>
    </source>
</reference>
<sequence>MKIFKPACGVCEMYEVSNWHLFCVPASKYALRLAGVGTPVLDVCRELGVSEAIFYTWKKKHAD</sequence>
<protein>
    <recommendedName>
        <fullName evidence="3">Transposase</fullName>
    </recommendedName>
</protein>
<evidence type="ECO:0008006" key="3">
    <source>
        <dbReference type="Google" id="ProtNLM"/>
    </source>
</evidence>
<keyword evidence="2" id="KW-1185">Reference proteome</keyword>
<dbReference type="Proteomes" id="UP000216354">
    <property type="component" value="Unassembled WGS sequence"/>
</dbReference>
<dbReference type="Pfam" id="PF01527">
    <property type="entry name" value="HTH_Tnp_1"/>
    <property type="match status" value="1"/>
</dbReference>
<dbReference type="InterPro" id="IPR002514">
    <property type="entry name" value="Transposase_8"/>
</dbReference>
<evidence type="ECO:0000313" key="2">
    <source>
        <dbReference type="Proteomes" id="UP000216354"/>
    </source>
</evidence>
<name>A0ABX4ETG9_9BORD</name>
<gene>
    <name evidence="1" type="ORF">CAL27_22595</name>
</gene>